<dbReference type="PANTHER" id="PTHR36439:SF1">
    <property type="entry name" value="DUF1697 DOMAIN-CONTAINING PROTEIN"/>
    <property type="match status" value="1"/>
</dbReference>
<dbReference type="InterPro" id="IPR012545">
    <property type="entry name" value="DUF1697"/>
</dbReference>
<name>A0A2P2CBV6_9ZZZZ</name>
<accession>A0A2P2CBV6</accession>
<dbReference type="PANTHER" id="PTHR36439">
    <property type="entry name" value="BLL4334 PROTEIN"/>
    <property type="match status" value="1"/>
</dbReference>
<sequence>MPSYVAFLRAINLGATRKFPKDDIKAAVESVGCTDVATHINTGNVLLTTRMRSRPKLEATLEEAFAADRGFEVPTIVYTLDELVDLAADTERLAAPGSDRHYVTLLKQQPSAKAVEALAALEYAGEHGEVSSRAVHLSFTESAYHSVKLSNAALEKLFGVATTRDAKVIRALATKWGGGQPRRR</sequence>
<dbReference type="PIRSF" id="PIRSF008502">
    <property type="entry name" value="UCP008502"/>
    <property type="match status" value="1"/>
</dbReference>
<dbReference type="EMBL" id="CZKA01000058">
    <property type="protein sequence ID" value="CUR59478.1"/>
    <property type="molecule type" value="Genomic_DNA"/>
</dbReference>
<dbReference type="Pfam" id="PF08002">
    <property type="entry name" value="DUF1697"/>
    <property type="match status" value="1"/>
</dbReference>
<dbReference type="Gene3D" id="3.30.70.1280">
    <property type="entry name" value="SP0830-like domains"/>
    <property type="match status" value="1"/>
</dbReference>
<protein>
    <recommendedName>
        <fullName evidence="2">DUF1697 domain-containing protein</fullName>
    </recommendedName>
</protein>
<evidence type="ECO:0008006" key="2">
    <source>
        <dbReference type="Google" id="ProtNLM"/>
    </source>
</evidence>
<dbReference type="SUPFAM" id="SSF160379">
    <property type="entry name" value="SP0830-like"/>
    <property type="match status" value="1"/>
</dbReference>
<evidence type="ECO:0000313" key="1">
    <source>
        <dbReference type="EMBL" id="CUR59478.1"/>
    </source>
</evidence>
<gene>
    <name evidence="1" type="ORF">NOCA2610008</name>
</gene>
<reference evidence="1" key="1">
    <citation type="submission" date="2015-08" db="EMBL/GenBank/DDBJ databases">
        <authorList>
            <person name="Babu N.S."/>
            <person name="Beckwith C.J."/>
            <person name="Beseler K.G."/>
            <person name="Brison A."/>
            <person name="Carone J.V."/>
            <person name="Caskin T.P."/>
            <person name="Diamond M."/>
            <person name="Durham M.E."/>
            <person name="Foxe J.M."/>
            <person name="Go M."/>
            <person name="Henderson B.A."/>
            <person name="Jones I.B."/>
            <person name="McGettigan J.A."/>
            <person name="Micheletti S.J."/>
            <person name="Nasrallah M.E."/>
            <person name="Ortiz D."/>
            <person name="Piller C.R."/>
            <person name="Privatt S.R."/>
            <person name="Schneider S.L."/>
            <person name="Sharp S."/>
            <person name="Smith T.C."/>
            <person name="Stanton J.D."/>
            <person name="Ullery H.E."/>
            <person name="Wilson R.J."/>
            <person name="Serrano M.G."/>
            <person name="Buck G."/>
            <person name="Lee V."/>
            <person name="Wang Y."/>
            <person name="Carvalho R."/>
            <person name="Voegtly L."/>
            <person name="Shi R."/>
            <person name="Duckworth R."/>
            <person name="Johnson A."/>
            <person name="Loviza R."/>
            <person name="Walstead R."/>
            <person name="Shah Z."/>
            <person name="Kiflezghi M."/>
            <person name="Wade K."/>
            <person name="Ball S.L."/>
            <person name="Bradley K.W."/>
            <person name="Asai D.J."/>
            <person name="Bowman C.A."/>
            <person name="Russell D.A."/>
            <person name="Pope W.H."/>
            <person name="Jacobs-Sera D."/>
            <person name="Hendrix R.W."/>
            <person name="Hatfull G.F."/>
        </authorList>
    </citation>
    <scope>NUCLEOTIDE SEQUENCE</scope>
</reference>
<proteinExistence type="predicted"/>
<dbReference type="AlphaFoldDB" id="A0A2P2CBV6"/>
<organism evidence="1">
    <name type="scientific">metagenome</name>
    <dbReference type="NCBI Taxonomy" id="256318"/>
    <lineage>
        <taxon>unclassified sequences</taxon>
        <taxon>metagenomes</taxon>
    </lineage>
</organism>